<evidence type="ECO:0000313" key="2">
    <source>
        <dbReference type="Proteomes" id="UP000284684"/>
    </source>
</evidence>
<evidence type="ECO:0000313" key="1">
    <source>
        <dbReference type="EMBL" id="ROM91080.1"/>
    </source>
</evidence>
<gene>
    <name evidence="1" type="ORF">BK658_24605</name>
</gene>
<dbReference type="RefSeq" id="WP_123584720.1">
    <property type="nucleotide sequence ID" value="NZ_MOBI01000028.1"/>
</dbReference>
<comment type="caution">
    <text evidence="1">The sequence shown here is derived from an EMBL/GenBank/DDBJ whole genome shotgun (WGS) entry which is preliminary data.</text>
</comment>
<name>A0A423GKN9_9PSED</name>
<dbReference type="Proteomes" id="UP000284684">
    <property type="component" value="Unassembled WGS sequence"/>
</dbReference>
<dbReference type="EMBL" id="MOBI01000028">
    <property type="protein sequence ID" value="ROM91080.1"/>
    <property type="molecule type" value="Genomic_DNA"/>
</dbReference>
<organism evidence="1 2">
    <name type="scientific">Pseudomonas brassicacearum</name>
    <dbReference type="NCBI Taxonomy" id="930166"/>
    <lineage>
        <taxon>Bacteria</taxon>
        <taxon>Pseudomonadati</taxon>
        <taxon>Pseudomonadota</taxon>
        <taxon>Gammaproteobacteria</taxon>
        <taxon>Pseudomonadales</taxon>
        <taxon>Pseudomonadaceae</taxon>
        <taxon>Pseudomonas</taxon>
    </lineage>
</organism>
<sequence>MITEVTFSKVTPEVDEKQIKKDFEKQIKAAGRKISVLDVEINREKNTAVVKFEGGPATTARAKSSSIPKQERFNADRPFVYFVNAVSSDGKLLRLFDQLEGGRQ</sequence>
<accession>A0A423GKN9</accession>
<proteinExistence type="predicted"/>
<reference evidence="1 2" key="1">
    <citation type="submission" date="2016-10" db="EMBL/GenBank/DDBJ databases">
        <title>Comparative genome analysis of multiple Pseudomonas spp. focuses on biocontrol and plant growth promoting traits.</title>
        <authorList>
            <person name="Tao X.-Y."/>
            <person name="Taylor C.G."/>
        </authorList>
    </citation>
    <scope>NUCLEOTIDE SEQUENCE [LARGE SCALE GENOMIC DNA]</scope>
    <source>
        <strain evidence="1 2">37D10</strain>
    </source>
</reference>
<dbReference type="AlphaFoldDB" id="A0A423GKN9"/>
<protein>
    <submittedName>
        <fullName evidence="1">Uncharacterized protein</fullName>
    </submittedName>
</protein>